<comment type="caution">
    <text evidence="1">The sequence shown here is derived from an EMBL/GenBank/DDBJ whole genome shotgun (WGS) entry which is preliminary data.</text>
</comment>
<accession>A0A0F9GBJ6</accession>
<dbReference type="EMBL" id="LAZR01027079">
    <property type="protein sequence ID" value="KKL66825.1"/>
    <property type="molecule type" value="Genomic_DNA"/>
</dbReference>
<feature type="non-terminal residue" evidence="1">
    <location>
        <position position="100"/>
    </location>
</feature>
<evidence type="ECO:0000313" key="1">
    <source>
        <dbReference type="EMBL" id="KKL66825.1"/>
    </source>
</evidence>
<reference evidence="1" key="1">
    <citation type="journal article" date="2015" name="Nature">
        <title>Complex archaea that bridge the gap between prokaryotes and eukaryotes.</title>
        <authorList>
            <person name="Spang A."/>
            <person name="Saw J.H."/>
            <person name="Jorgensen S.L."/>
            <person name="Zaremba-Niedzwiedzka K."/>
            <person name="Martijn J."/>
            <person name="Lind A.E."/>
            <person name="van Eijk R."/>
            <person name="Schleper C."/>
            <person name="Guy L."/>
            <person name="Ettema T.J."/>
        </authorList>
    </citation>
    <scope>NUCLEOTIDE SEQUENCE</scope>
</reference>
<organism evidence="1">
    <name type="scientific">marine sediment metagenome</name>
    <dbReference type="NCBI Taxonomy" id="412755"/>
    <lineage>
        <taxon>unclassified sequences</taxon>
        <taxon>metagenomes</taxon>
        <taxon>ecological metagenomes</taxon>
    </lineage>
</organism>
<proteinExistence type="predicted"/>
<dbReference type="AlphaFoldDB" id="A0A0F9GBJ6"/>
<gene>
    <name evidence="1" type="ORF">LCGC14_2141150</name>
</gene>
<name>A0A0F9GBJ6_9ZZZZ</name>
<sequence length="100" mass="11195">MKDPSDVLLTAIYTALNENITYSSVDVPVYTRVISWEDRPSDEFIQINEVRWGESGPKDAFICEGTVDIFVDTFFTGKDEGSKKPMNSISNQVTLLIGAR</sequence>
<protein>
    <submittedName>
        <fullName evidence="1">Uncharacterized protein</fullName>
    </submittedName>
</protein>